<organism evidence="5 6">
    <name type="scientific">Flagellimonas aurea</name>
    <dbReference type="NCBI Taxonomy" id="2915619"/>
    <lineage>
        <taxon>Bacteria</taxon>
        <taxon>Pseudomonadati</taxon>
        <taxon>Bacteroidota</taxon>
        <taxon>Flavobacteriia</taxon>
        <taxon>Flavobacteriales</taxon>
        <taxon>Flavobacteriaceae</taxon>
        <taxon>Flagellimonas</taxon>
    </lineage>
</organism>
<keyword evidence="2" id="KW-0808">Transferase</keyword>
<keyword evidence="3" id="KW-0677">Repeat</keyword>
<accession>A0ABS3G171</accession>
<reference evidence="5 6" key="1">
    <citation type="submission" date="2021-03" db="EMBL/GenBank/DDBJ databases">
        <title>Muricauda lutimaris sp. nov. and Muricauda ruestringensis sp. nov, two marine members of the Flavobacteriaceae isolated from deep sea sediments of Western Pacific.</title>
        <authorList>
            <person name="Zhao S."/>
            <person name="Liu R."/>
        </authorList>
    </citation>
    <scope>NUCLEOTIDE SEQUENCE [LARGE SCALE GENOMIC DNA]</scope>
    <source>
        <strain evidence="5 6">BC31-1-A7</strain>
    </source>
</reference>
<dbReference type="SUPFAM" id="SSF51161">
    <property type="entry name" value="Trimeric LpxA-like enzymes"/>
    <property type="match status" value="1"/>
</dbReference>
<dbReference type="Gene3D" id="2.160.10.10">
    <property type="entry name" value="Hexapeptide repeat proteins"/>
    <property type="match status" value="1"/>
</dbReference>
<dbReference type="Proteomes" id="UP000664044">
    <property type="component" value="Unassembled WGS sequence"/>
</dbReference>
<dbReference type="PROSITE" id="PS00101">
    <property type="entry name" value="HEXAPEP_TRANSFERASES"/>
    <property type="match status" value="1"/>
</dbReference>
<dbReference type="PANTHER" id="PTHR43300:SF11">
    <property type="entry name" value="ACETYLTRANSFERASE RV3034C-RELATED"/>
    <property type="match status" value="1"/>
</dbReference>
<dbReference type="InterPro" id="IPR018357">
    <property type="entry name" value="Hexapep_transf_CS"/>
</dbReference>
<evidence type="ECO:0000256" key="4">
    <source>
        <dbReference type="ARBA" id="ARBA00023315"/>
    </source>
</evidence>
<dbReference type="EMBL" id="JAFLNL010000001">
    <property type="protein sequence ID" value="MBO0352832.1"/>
    <property type="molecule type" value="Genomic_DNA"/>
</dbReference>
<keyword evidence="4" id="KW-0012">Acyltransferase</keyword>
<gene>
    <name evidence="5" type="ORF">J0656_02310</name>
</gene>
<sequence>MKKLIYYWAKFFKKIRGSAIAHSKIHPTSKVEAGTSFVNSSMDKHSFCGYNCDINHAEIGSFCSIANGVIVGGGMHPIDWVSTSPVFYEGRDSVKKKYATHKRKEILETKIGHDVWIGQNVLIKQGVTIGTGAVVGMGSVVTKDVPPYTIVGGVPALEIKKRFSESIIAELLKSEWWNFTDEKLIRLAVYIRDPKLFIQKMNE</sequence>
<dbReference type="CDD" id="cd03349">
    <property type="entry name" value="LbH_XAT"/>
    <property type="match status" value="1"/>
</dbReference>
<dbReference type="InterPro" id="IPR050179">
    <property type="entry name" value="Trans_hexapeptide_repeat"/>
</dbReference>
<dbReference type="Pfam" id="PF00132">
    <property type="entry name" value="Hexapep"/>
    <property type="match status" value="1"/>
</dbReference>
<comment type="similarity">
    <text evidence="1">Belongs to the transferase hexapeptide repeat family.</text>
</comment>
<proteinExistence type="inferred from homology"/>
<evidence type="ECO:0000313" key="5">
    <source>
        <dbReference type="EMBL" id="MBO0352832.1"/>
    </source>
</evidence>
<evidence type="ECO:0000313" key="6">
    <source>
        <dbReference type="Proteomes" id="UP000664044"/>
    </source>
</evidence>
<dbReference type="InterPro" id="IPR011004">
    <property type="entry name" value="Trimer_LpxA-like_sf"/>
</dbReference>
<dbReference type="PANTHER" id="PTHR43300">
    <property type="entry name" value="ACETYLTRANSFERASE"/>
    <property type="match status" value="1"/>
</dbReference>
<dbReference type="RefSeq" id="WP_207031207.1">
    <property type="nucleotide sequence ID" value="NZ_JAFLNL010000001.1"/>
</dbReference>
<evidence type="ECO:0000256" key="1">
    <source>
        <dbReference type="ARBA" id="ARBA00007274"/>
    </source>
</evidence>
<dbReference type="InterPro" id="IPR001451">
    <property type="entry name" value="Hexapep"/>
</dbReference>
<protein>
    <submittedName>
        <fullName evidence="5">CatB-related O-acetyltransferase</fullName>
    </submittedName>
</protein>
<comment type="caution">
    <text evidence="5">The sequence shown here is derived from an EMBL/GenBank/DDBJ whole genome shotgun (WGS) entry which is preliminary data.</text>
</comment>
<evidence type="ECO:0000256" key="2">
    <source>
        <dbReference type="ARBA" id="ARBA00022679"/>
    </source>
</evidence>
<evidence type="ECO:0000256" key="3">
    <source>
        <dbReference type="ARBA" id="ARBA00022737"/>
    </source>
</evidence>
<name>A0ABS3G171_9FLAO</name>
<keyword evidence="6" id="KW-1185">Reference proteome</keyword>